<dbReference type="RefSeq" id="WP_005742003.1">
    <property type="nucleotide sequence ID" value="NZ_CP031226.1"/>
</dbReference>
<sequence>MNISEALKEKGLKLVAGERRLKSELSANGRAIIFVADKGQHWEVVVEDGLVRIAETDKIEGAHPAKQVSSSQMFGLNPRNLLRNPINVRATADDSPSL</sequence>
<protein>
    <submittedName>
        <fullName evidence="1">Uncharacterized protein</fullName>
    </submittedName>
</protein>
<accession>A0AAD0V904</accession>
<organism evidence="1 2">
    <name type="scientific">Pseudomonas amygdali pv. lachrymans str. M301315</name>
    <dbReference type="NCBI Taxonomy" id="629260"/>
    <lineage>
        <taxon>Bacteria</taxon>
        <taxon>Pseudomonadati</taxon>
        <taxon>Pseudomonadota</taxon>
        <taxon>Gammaproteobacteria</taxon>
        <taxon>Pseudomonadales</taxon>
        <taxon>Pseudomonadaceae</taxon>
        <taxon>Pseudomonas</taxon>
        <taxon>Pseudomonas amygdali</taxon>
    </lineage>
</organism>
<name>A0AAD0V904_PSEAV</name>
<proteinExistence type="predicted"/>
<evidence type="ECO:0000313" key="1">
    <source>
        <dbReference type="EMBL" id="AXH59735.1"/>
    </source>
</evidence>
<dbReference type="AlphaFoldDB" id="A0AAD0V904"/>
<dbReference type="GeneID" id="39474369"/>
<dbReference type="EMBL" id="CP031226">
    <property type="protein sequence ID" value="AXH59735.1"/>
    <property type="molecule type" value="Genomic_DNA"/>
</dbReference>
<evidence type="ECO:0000313" key="2">
    <source>
        <dbReference type="Proteomes" id="UP000006426"/>
    </source>
</evidence>
<geneLocation type="plasmid" evidence="2">
    <name>pmppla107</name>
</geneLocation>
<keyword evidence="1" id="KW-0614">Plasmid</keyword>
<dbReference type="Proteomes" id="UP000006426">
    <property type="component" value="Plasmid pmppla107"/>
</dbReference>
<gene>
    <name evidence="1" type="ORF">PLA107_031425</name>
</gene>
<reference evidence="1 2" key="1">
    <citation type="journal article" date="2011" name="PLoS Pathog.">
        <title>Dynamic evolution of pathogenicity revealed by sequencing and comparative genomics of 19 Pseudomonas syringae isolates.</title>
        <authorList>
            <person name="Baltrus D.A."/>
            <person name="Nishimura M.T."/>
            <person name="Romanchuk A."/>
            <person name="Chang J.H."/>
            <person name="Mukhtar M.S."/>
            <person name="Cherkis K."/>
            <person name="Roach J."/>
            <person name="Grant S.R."/>
            <person name="Jones C.D."/>
            <person name="Dangl J.L."/>
        </authorList>
    </citation>
    <scope>NUCLEOTIDE SEQUENCE [LARGE SCALE GENOMIC DNA]</scope>
    <source>
        <strain evidence="1 2">M301315</strain>
    </source>
</reference>